<dbReference type="Pfam" id="PF00496">
    <property type="entry name" value="SBP_bac_5"/>
    <property type="match status" value="1"/>
</dbReference>
<dbReference type="PANTHER" id="PTHR30290:SF9">
    <property type="entry name" value="OLIGOPEPTIDE-BINDING PROTEIN APPA"/>
    <property type="match status" value="1"/>
</dbReference>
<dbReference type="PROSITE" id="PS51318">
    <property type="entry name" value="TAT"/>
    <property type="match status" value="1"/>
</dbReference>
<dbReference type="PIRSF" id="PIRSF002741">
    <property type="entry name" value="MppA"/>
    <property type="match status" value="1"/>
</dbReference>
<proteinExistence type="inferred from homology"/>
<dbReference type="RefSeq" id="WP_168151431.1">
    <property type="nucleotide sequence ID" value="NZ_JAAWVT010000002.1"/>
</dbReference>
<dbReference type="PANTHER" id="PTHR30290">
    <property type="entry name" value="PERIPLASMIC BINDING COMPONENT OF ABC TRANSPORTER"/>
    <property type="match status" value="1"/>
</dbReference>
<accession>A0ABX1G2U7</accession>
<dbReference type="InterPro" id="IPR000914">
    <property type="entry name" value="SBP_5_dom"/>
</dbReference>
<dbReference type="Gene3D" id="3.40.190.10">
    <property type="entry name" value="Periplasmic binding protein-like II"/>
    <property type="match status" value="2"/>
</dbReference>
<protein>
    <submittedName>
        <fullName evidence="5">ABC transporter substrate-binding protein</fullName>
    </submittedName>
</protein>
<feature type="domain" description="Solute-binding protein family 5" evidence="4">
    <location>
        <begin position="97"/>
        <end position="533"/>
    </location>
</feature>
<evidence type="ECO:0000259" key="4">
    <source>
        <dbReference type="Pfam" id="PF00496"/>
    </source>
</evidence>
<keyword evidence="3" id="KW-0732">Signal</keyword>
<dbReference type="InterPro" id="IPR006311">
    <property type="entry name" value="TAT_signal"/>
</dbReference>
<dbReference type="Gene3D" id="3.10.105.10">
    <property type="entry name" value="Dipeptide-binding Protein, Domain 3"/>
    <property type="match status" value="1"/>
</dbReference>
<dbReference type="EMBL" id="JAAWVT010000002">
    <property type="protein sequence ID" value="NKG20572.1"/>
    <property type="molecule type" value="Genomic_DNA"/>
</dbReference>
<evidence type="ECO:0000313" key="5">
    <source>
        <dbReference type="EMBL" id="NKG20572.1"/>
    </source>
</evidence>
<gene>
    <name evidence="5" type="ORF">HED64_07575</name>
</gene>
<dbReference type="Proteomes" id="UP000746595">
    <property type="component" value="Unassembled WGS sequence"/>
</dbReference>
<dbReference type="InterPro" id="IPR039424">
    <property type="entry name" value="SBP_5"/>
</dbReference>
<evidence type="ECO:0000256" key="1">
    <source>
        <dbReference type="ARBA" id="ARBA00005695"/>
    </source>
</evidence>
<name>A0ABX1G2U7_9MICC</name>
<dbReference type="InterPro" id="IPR030678">
    <property type="entry name" value="Peptide/Ni-bd"/>
</dbReference>
<dbReference type="SUPFAM" id="SSF53850">
    <property type="entry name" value="Periplasmic binding protein-like II"/>
    <property type="match status" value="1"/>
</dbReference>
<dbReference type="Gene3D" id="3.90.76.10">
    <property type="entry name" value="Dipeptide-binding Protein, Domain 1"/>
    <property type="match status" value="1"/>
</dbReference>
<comment type="caution">
    <text evidence="5">The sequence shown here is derived from an EMBL/GenBank/DDBJ whole genome shotgun (WGS) entry which is preliminary data.</text>
</comment>
<keyword evidence="6" id="KW-1185">Reference proteome</keyword>
<evidence type="ECO:0000313" key="6">
    <source>
        <dbReference type="Proteomes" id="UP000746595"/>
    </source>
</evidence>
<evidence type="ECO:0000256" key="3">
    <source>
        <dbReference type="ARBA" id="ARBA00022729"/>
    </source>
</evidence>
<evidence type="ECO:0000256" key="2">
    <source>
        <dbReference type="ARBA" id="ARBA00022448"/>
    </source>
</evidence>
<keyword evidence="2" id="KW-0813">Transport</keyword>
<reference evidence="5 6" key="1">
    <citation type="submission" date="2020-04" db="EMBL/GenBank/DDBJ databases">
        <title>Paeniglutamicibacter sp. ANT13_2, a novel actinomycete isolated from sediment in Antarctica.</title>
        <authorList>
            <person name="Sakdapetsiri C."/>
            <person name="Pinyakong O."/>
        </authorList>
    </citation>
    <scope>NUCLEOTIDE SEQUENCE [LARGE SCALE GENOMIC DNA]</scope>
    <source>
        <strain evidence="5 6">ANT13_2</strain>
    </source>
</reference>
<comment type="similarity">
    <text evidence="1">Belongs to the bacterial solute-binding protein 5 family.</text>
</comment>
<sequence length="613" mass="66820">MPSQPHCPEPRRATRRAFLVGGLGLSALALTGCDPKNSPAPSTSGTSTAPVIRTFNFGTAAEPMNLDPSLSGDNETFRITRQIYEGLIGVDRETGAPIPKLATNWIVSPDRLQFTFILRRGVKFHDGTDFDAAAVVANFEHWIALPSDARASSEQGFHQVFRHHEEIPKLPSSIPEPKPSADALGSKIVDPQELAEHTRATALLESLRDQLKAQPFVGASRGGSASYFGSIKAADTYTVVLTLRQPITGLIEALSLPGLAMASPQALGTKPVENGRYSYISSQPVGTGPFTFASWKDKSVTLRTFPDYWNTELMAANPTAPTVVTFKEISTPAGRLGALGREEIDGFDMVTLTGLRELVREGKLIVQRDPYSVTYLGMNRTNKWLAKSEFRQAIAHAIDRQKVIEQFYISGTKEARSFLPASLGITPSETYYGPDTRLTKELIESSGYDGTPIPFLYPLNISRAYLPLPELIYAEISRQLSAVGIMVAPVPMDWNDGYVSKARSGEVAGLHLLGFNGGYRDPDDFIGGLFSTPTQQFGYDSPVLNAQVLLARSIPTGDERTNAYKEISTTLARDLPALPLVFPISALAFNDNVKNYPSSPVLDEVFSDVRMNT</sequence>
<organism evidence="5 6">
    <name type="scientific">Paeniglutamicibacter terrestris</name>
    <dbReference type="NCBI Taxonomy" id="2723403"/>
    <lineage>
        <taxon>Bacteria</taxon>
        <taxon>Bacillati</taxon>
        <taxon>Actinomycetota</taxon>
        <taxon>Actinomycetes</taxon>
        <taxon>Micrococcales</taxon>
        <taxon>Micrococcaceae</taxon>
        <taxon>Paeniglutamicibacter</taxon>
    </lineage>
</organism>